<comment type="caution">
    <text evidence="2">The sequence shown here is derived from an EMBL/GenBank/DDBJ whole genome shotgun (WGS) entry which is preliminary data.</text>
</comment>
<gene>
    <name evidence="2" type="ORF">CQW34_02907</name>
</gene>
<proteinExistence type="predicted"/>
<accession>A0A2M9V549</accession>
<feature type="transmembrane region" description="Helical" evidence="1">
    <location>
        <begin position="34"/>
        <end position="51"/>
    </location>
</feature>
<dbReference type="AlphaFoldDB" id="A0A2M9V549"/>
<keyword evidence="1" id="KW-0812">Transmembrane</keyword>
<organism evidence="2 3">
    <name type="scientific">Bacteroides fragilis</name>
    <dbReference type="NCBI Taxonomy" id="817"/>
    <lineage>
        <taxon>Bacteria</taxon>
        <taxon>Pseudomonadati</taxon>
        <taxon>Bacteroidota</taxon>
        <taxon>Bacteroidia</taxon>
        <taxon>Bacteroidales</taxon>
        <taxon>Bacteroidaceae</taxon>
        <taxon>Bacteroides</taxon>
    </lineage>
</organism>
<sequence>MFLINIAGIYILGPIITKFFLVRMASGKGLGMDAFIALIIGIITLILGLIFRS</sequence>
<keyword evidence="1" id="KW-1133">Transmembrane helix</keyword>
<feature type="transmembrane region" description="Helical" evidence="1">
    <location>
        <begin position="6"/>
        <end position="22"/>
    </location>
</feature>
<protein>
    <recommendedName>
        <fullName evidence="4">Transmembrane protein</fullName>
    </recommendedName>
</protein>
<evidence type="ECO:0000313" key="3">
    <source>
        <dbReference type="Proteomes" id="UP000231846"/>
    </source>
</evidence>
<reference evidence="2 3" key="1">
    <citation type="journal article" date="2017" name="MBio">
        <title>Gut Symbiont Bacteroides fragilis Secretes a Eukaryotic-Like Ubiquitin Protein That Mediates Intraspecies Antagonism.</title>
        <authorList>
            <person name="Chatzidaki-Livanis M."/>
            <person name="Coyne M.J."/>
            <person name="Roelofs K.G."/>
            <person name="Gentyala R.R."/>
            <person name="Caldwell J.M."/>
            <person name="Comstock L.E."/>
        </authorList>
    </citation>
    <scope>NUCLEOTIDE SEQUENCE [LARGE SCALE GENOMIC DNA]</scope>
    <source>
        <strain evidence="2 3">12905</strain>
    </source>
</reference>
<dbReference type="EMBL" id="PDCW01000021">
    <property type="protein sequence ID" value="PJY73789.1"/>
    <property type="molecule type" value="Genomic_DNA"/>
</dbReference>
<evidence type="ECO:0008006" key="4">
    <source>
        <dbReference type="Google" id="ProtNLM"/>
    </source>
</evidence>
<evidence type="ECO:0000313" key="2">
    <source>
        <dbReference type="EMBL" id="PJY73789.1"/>
    </source>
</evidence>
<evidence type="ECO:0000256" key="1">
    <source>
        <dbReference type="SAM" id="Phobius"/>
    </source>
</evidence>
<name>A0A2M9V549_BACFG</name>
<dbReference type="Proteomes" id="UP000231846">
    <property type="component" value="Unassembled WGS sequence"/>
</dbReference>
<keyword evidence="1" id="KW-0472">Membrane</keyword>